<name>A0A5D3YFY4_9BACT</name>
<comment type="caution">
    <text evidence="1">The sequence shown here is derived from an EMBL/GenBank/DDBJ whole genome shotgun (WGS) entry which is preliminary data.</text>
</comment>
<dbReference type="EMBL" id="VNHY01000004">
    <property type="protein sequence ID" value="TYP92051.1"/>
    <property type="molecule type" value="Genomic_DNA"/>
</dbReference>
<dbReference type="AlphaFoldDB" id="A0A5D3YFY4"/>
<reference evidence="1 2" key="1">
    <citation type="submission" date="2019-07" db="EMBL/GenBank/DDBJ databases">
        <title>Genomic Encyclopedia of Archaeal and Bacterial Type Strains, Phase II (KMG-II): from individual species to whole genera.</title>
        <authorList>
            <person name="Goeker M."/>
        </authorList>
    </citation>
    <scope>NUCLEOTIDE SEQUENCE [LARGE SCALE GENOMIC DNA]</scope>
    <source>
        <strain evidence="1 2">DSM 21935</strain>
    </source>
</reference>
<dbReference type="RefSeq" id="WP_148899616.1">
    <property type="nucleotide sequence ID" value="NZ_VNHY01000004.1"/>
</dbReference>
<sequence>MNITYSLYEYNFKTKQTGRRILRDKPLTRAHKRAIIEADISAALNYTDWIFKPAGENGTFRIKGRDEGFIVIASNAGINYETALQKQTKKTA</sequence>
<evidence type="ECO:0000313" key="2">
    <source>
        <dbReference type="Proteomes" id="UP000324595"/>
    </source>
</evidence>
<dbReference type="Proteomes" id="UP000324595">
    <property type="component" value="Unassembled WGS sequence"/>
</dbReference>
<gene>
    <name evidence="1" type="ORF">LX73_2297</name>
</gene>
<keyword evidence="2" id="KW-1185">Reference proteome</keyword>
<accession>A0A5D3YFY4</accession>
<organism evidence="1 2">
    <name type="scientific">Fodinibius salinus</name>
    <dbReference type="NCBI Taxonomy" id="860790"/>
    <lineage>
        <taxon>Bacteria</taxon>
        <taxon>Pseudomonadati</taxon>
        <taxon>Balneolota</taxon>
        <taxon>Balneolia</taxon>
        <taxon>Balneolales</taxon>
        <taxon>Balneolaceae</taxon>
        <taxon>Fodinibius</taxon>
    </lineage>
</organism>
<proteinExistence type="predicted"/>
<protein>
    <submittedName>
        <fullName evidence="1">Uncharacterized protein</fullName>
    </submittedName>
</protein>
<evidence type="ECO:0000313" key="1">
    <source>
        <dbReference type="EMBL" id="TYP92051.1"/>
    </source>
</evidence>